<dbReference type="PROSITE" id="PS00163">
    <property type="entry name" value="FUMARATE_LYASES"/>
    <property type="match status" value="1"/>
</dbReference>
<protein>
    <submittedName>
        <fullName evidence="4">3-carboxy-cis,cis-muconate cycloisomerase</fullName>
    </submittedName>
    <submittedName>
        <fullName evidence="3">Adenylosuccinate lyase family protein</fullName>
    </submittedName>
</protein>
<dbReference type="SUPFAM" id="SSF48557">
    <property type="entry name" value="L-aspartase-like"/>
    <property type="match status" value="1"/>
</dbReference>
<dbReference type="EMBL" id="JACJHR010000104">
    <property type="protein sequence ID" value="MBB2505425.1"/>
    <property type="molecule type" value="Genomic_DNA"/>
</dbReference>
<dbReference type="Gene3D" id="1.10.40.30">
    <property type="entry name" value="Fumarase/aspartase (C-terminal domain)"/>
    <property type="match status" value="1"/>
</dbReference>
<organism evidence="4 5">
    <name type="scientific">Amycolatopsis echigonensis</name>
    <dbReference type="NCBI Taxonomy" id="2576905"/>
    <lineage>
        <taxon>Bacteria</taxon>
        <taxon>Bacillati</taxon>
        <taxon>Actinomycetota</taxon>
        <taxon>Actinomycetes</taxon>
        <taxon>Pseudonocardiales</taxon>
        <taxon>Pseudonocardiaceae</taxon>
        <taxon>Amycolatopsis</taxon>
    </lineage>
</organism>
<dbReference type="PRINTS" id="PR00145">
    <property type="entry name" value="ARGSUCLYASE"/>
</dbReference>
<dbReference type="RefSeq" id="WP_101434338.1">
    <property type="nucleotide sequence ID" value="NZ_JACJHR010000104.1"/>
</dbReference>
<dbReference type="GO" id="GO:0005829">
    <property type="term" value="C:cytosol"/>
    <property type="evidence" value="ECO:0007669"/>
    <property type="project" value="TreeGrafter"/>
</dbReference>
<feature type="domain" description="Adenylosuccinate lyase C-terminal" evidence="2">
    <location>
        <begin position="361"/>
        <end position="439"/>
    </location>
</feature>
<dbReference type="PANTHER" id="PTHR43172">
    <property type="entry name" value="ADENYLOSUCCINATE LYASE"/>
    <property type="match status" value="1"/>
</dbReference>
<keyword evidence="5" id="KW-1185">Reference proteome</keyword>
<dbReference type="GO" id="GO:0004018">
    <property type="term" value="F:N6-(1,2-dicarboxyethyl)AMP AMP-lyase (fumarate-forming) activity"/>
    <property type="evidence" value="ECO:0007669"/>
    <property type="project" value="TreeGrafter"/>
</dbReference>
<dbReference type="Pfam" id="PF00206">
    <property type="entry name" value="Lyase_1"/>
    <property type="match status" value="1"/>
</dbReference>
<dbReference type="PRINTS" id="PR00149">
    <property type="entry name" value="FUMRATELYASE"/>
</dbReference>
<dbReference type="PANTHER" id="PTHR43172:SF1">
    <property type="entry name" value="ADENYLOSUCCINATE LYASE"/>
    <property type="match status" value="1"/>
</dbReference>
<dbReference type="InterPro" id="IPR020557">
    <property type="entry name" value="Fumarate_lyase_CS"/>
</dbReference>
<dbReference type="InterPro" id="IPR022761">
    <property type="entry name" value="Fumarate_lyase_N"/>
</dbReference>
<evidence type="ECO:0000259" key="2">
    <source>
        <dbReference type="SMART" id="SM00998"/>
    </source>
</evidence>
<dbReference type="Gene3D" id="1.20.200.10">
    <property type="entry name" value="Fumarase/aspartase (Central domain)"/>
    <property type="match status" value="1"/>
</dbReference>
<evidence type="ECO:0000313" key="3">
    <source>
        <dbReference type="EMBL" id="MBB2505425.1"/>
    </source>
</evidence>
<gene>
    <name evidence="4" type="ORF">ATK30_0790</name>
    <name evidence="3" type="ORF">H5411_40690</name>
</gene>
<dbReference type="InterPro" id="IPR000362">
    <property type="entry name" value="Fumarate_lyase_fam"/>
</dbReference>
<dbReference type="AlphaFoldDB" id="A0A2N3X102"/>
<dbReference type="EMBL" id="PJMY01000002">
    <property type="protein sequence ID" value="PKV99802.1"/>
    <property type="molecule type" value="Genomic_DNA"/>
</dbReference>
<evidence type="ECO:0000313" key="6">
    <source>
        <dbReference type="Proteomes" id="UP000550260"/>
    </source>
</evidence>
<proteinExistence type="predicted"/>
<dbReference type="OrthoDB" id="9768878at2"/>
<dbReference type="GO" id="GO:0044208">
    <property type="term" value="P:'de novo' AMP biosynthetic process"/>
    <property type="evidence" value="ECO:0007669"/>
    <property type="project" value="TreeGrafter"/>
</dbReference>
<dbReference type="Proteomes" id="UP000233750">
    <property type="component" value="Unassembled WGS sequence"/>
</dbReference>
<dbReference type="Proteomes" id="UP000550260">
    <property type="component" value="Unassembled WGS sequence"/>
</dbReference>
<dbReference type="SMART" id="SM00998">
    <property type="entry name" value="ADSL_C"/>
    <property type="match status" value="1"/>
</dbReference>
<evidence type="ECO:0000313" key="4">
    <source>
        <dbReference type="EMBL" id="PKV99802.1"/>
    </source>
</evidence>
<reference evidence="3 6" key="2">
    <citation type="submission" date="2020-08" db="EMBL/GenBank/DDBJ databases">
        <title>Amycolatopsis echigonensis JCM 21831.</title>
        <authorList>
            <person name="Tedsree N."/>
            <person name="Kuncharoen N."/>
            <person name="Likhitwitayawuid K."/>
            <person name="Tanasupawat S."/>
        </authorList>
    </citation>
    <scope>NUCLEOTIDE SEQUENCE [LARGE SCALE GENOMIC DNA]</scope>
    <source>
        <strain evidence="3 6">JCM 21831</strain>
    </source>
</reference>
<dbReference type="InterPro" id="IPR008948">
    <property type="entry name" value="L-Aspartase-like"/>
</dbReference>
<dbReference type="InterPro" id="IPR019468">
    <property type="entry name" value="AdenyloSucc_lyase_C"/>
</dbReference>
<reference evidence="4 5" key="1">
    <citation type="submission" date="2017-12" db="EMBL/GenBank/DDBJ databases">
        <title>Sequencing the genomes of 1000 Actinobacteria strains.</title>
        <authorList>
            <person name="Klenk H.-P."/>
        </authorList>
    </citation>
    <scope>NUCLEOTIDE SEQUENCE [LARGE SCALE GENOMIC DNA]</scope>
    <source>
        <strain evidence="4 5">DSM 45165</strain>
    </source>
</reference>
<sequence>MISSRIFGHLWTTPEATALFTDEGRTQGWLDVLAALAEAQADVGLVPRDAADAIHAGAKVSTVDIDSVAEQTRACGHSTLGLIRTLRETLPPDAAQWVYYGATVQDLTDTWTALVFRTVGDIAERDVRRLRDRALALAVAHRDTPMCGRTHGQPGLPITFGFKAAVWAAELDRHLRRLAEGRVRWENVQLGGALGTMEFWGDRALDLLDAFAARLGLGVAPVPWLTARDGIAEFTGLLAAMSATIAKIGNEVYQLQRPEIGELAEGGSAAAVGSITMPHKRNPEISEQLGTLSRVVRAQAALALEGIGCEHERDGRAWKTEWRLVPDACCSFAACAALGAEMLDGLAVDADRMRRNIDAQRGYLLSEPVMRALADRVGKHIAQELVRSAALAGLQSDVDFRTALRNCAGTALLSDAELDRLLTVDSALGACGAFVDRVRAECGAA</sequence>
<accession>A0A2N3X102</accession>
<accession>A0A8E2B9K2</accession>
<evidence type="ECO:0000313" key="5">
    <source>
        <dbReference type="Proteomes" id="UP000233750"/>
    </source>
</evidence>
<evidence type="ECO:0000256" key="1">
    <source>
        <dbReference type="ARBA" id="ARBA00023239"/>
    </source>
</evidence>
<dbReference type="GO" id="GO:0070626">
    <property type="term" value="F:(S)-2-(5-amino-1-(5-phospho-D-ribosyl)imidazole-4-carboxamido) succinate lyase (fumarate-forming) activity"/>
    <property type="evidence" value="ECO:0007669"/>
    <property type="project" value="TreeGrafter"/>
</dbReference>
<dbReference type="Pfam" id="PF10397">
    <property type="entry name" value="ADSL_C"/>
    <property type="match status" value="1"/>
</dbReference>
<comment type="caution">
    <text evidence="4">The sequence shown here is derived from an EMBL/GenBank/DDBJ whole genome shotgun (WGS) entry which is preliminary data.</text>
</comment>
<dbReference type="CDD" id="cd01597">
    <property type="entry name" value="pCLME"/>
    <property type="match status" value="1"/>
</dbReference>
<keyword evidence="1 3" id="KW-0456">Lyase</keyword>
<name>A0A2N3X102_9PSEU</name>